<dbReference type="RefSeq" id="WP_169188356.1">
    <property type="nucleotide sequence ID" value="NZ_JABBPK010000001.1"/>
</dbReference>
<dbReference type="AlphaFoldDB" id="A0A7Y0K7Y2"/>
<dbReference type="InterPro" id="IPR013527">
    <property type="entry name" value="YicC-like_N"/>
</dbReference>
<evidence type="ECO:0000256" key="4">
    <source>
        <dbReference type="ARBA" id="ARBA00022801"/>
    </source>
</evidence>
<keyword evidence="3" id="KW-0255">Endonuclease</keyword>
<keyword evidence="4" id="KW-0378">Hydrolase</keyword>
<keyword evidence="9" id="KW-1185">Reference proteome</keyword>
<sequence length="291" mass="34317">MMKSMTGFGRATKHYHHSTLHIEIKSVNHRFSDQIIRMPKQFLYLEDQIKKIISNYLHRGRVEVFVTLEDEEKKGQEIIVDWPLLDQYYQLFHQLKDKYSIKEPVSLRDLLNQEECFQIAERELDMEELSEILLATVKEAVVQLNNMRAVEGMELYKDLETNLKQTEKWVKQLQSLAPEVITQYREKLKTRIESYLPESIDEARLITEVAIFADKADINEELVRLHSHIRQFYQIMEEQSPIGRKLDFLLQEMNREINTIGSKANSAAIGSIVVEMKSCLEKMKEQIQNIE</sequence>
<evidence type="ECO:0000259" key="7">
    <source>
        <dbReference type="Pfam" id="PF08340"/>
    </source>
</evidence>
<dbReference type="PANTHER" id="PTHR30636">
    <property type="entry name" value="UPF0701 PROTEIN YICC"/>
    <property type="match status" value="1"/>
</dbReference>
<dbReference type="InterPro" id="IPR005229">
    <property type="entry name" value="YicC/YloC-like"/>
</dbReference>
<evidence type="ECO:0000256" key="3">
    <source>
        <dbReference type="ARBA" id="ARBA00022759"/>
    </source>
</evidence>
<accession>A0A7Y0K7Y2</accession>
<dbReference type="EMBL" id="JABBPK010000001">
    <property type="protein sequence ID" value="NMO77272.1"/>
    <property type="molecule type" value="Genomic_DNA"/>
</dbReference>
<evidence type="ECO:0000256" key="2">
    <source>
        <dbReference type="ARBA" id="ARBA00022722"/>
    </source>
</evidence>
<dbReference type="GO" id="GO:0004521">
    <property type="term" value="F:RNA endonuclease activity"/>
    <property type="evidence" value="ECO:0007669"/>
    <property type="project" value="InterPro"/>
</dbReference>
<feature type="domain" description="Endoribonuclease YicC-like N-terminal" evidence="6">
    <location>
        <begin position="2"/>
        <end position="156"/>
    </location>
</feature>
<evidence type="ECO:0000256" key="1">
    <source>
        <dbReference type="ARBA" id="ARBA00001968"/>
    </source>
</evidence>
<gene>
    <name evidence="8" type="ORF">HHU08_09710</name>
</gene>
<organism evidence="8 9">
    <name type="scientific">Niallia alba</name>
    <dbReference type="NCBI Taxonomy" id="2729105"/>
    <lineage>
        <taxon>Bacteria</taxon>
        <taxon>Bacillati</taxon>
        <taxon>Bacillota</taxon>
        <taxon>Bacilli</taxon>
        <taxon>Bacillales</taxon>
        <taxon>Bacillaceae</taxon>
        <taxon>Niallia</taxon>
    </lineage>
</organism>
<reference evidence="8 9" key="1">
    <citation type="submission" date="2020-04" db="EMBL/GenBank/DDBJ databases">
        <title>Bacillus sp. UniB3 isolated from commercial digestive syrup.</title>
        <authorList>
            <person name="Thorat V."/>
            <person name="Kirdat K."/>
            <person name="Tiwarekar B."/>
            <person name="Yadav A."/>
        </authorList>
    </citation>
    <scope>NUCLEOTIDE SEQUENCE [LARGE SCALE GENOMIC DNA]</scope>
    <source>
        <strain evidence="8 9">UniB3</strain>
    </source>
</reference>
<dbReference type="Pfam" id="PF08340">
    <property type="entry name" value="YicC-like_C"/>
    <property type="match status" value="1"/>
</dbReference>
<dbReference type="PANTHER" id="PTHR30636:SF3">
    <property type="entry name" value="UPF0701 PROTEIN YICC"/>
    <property type="match status" value="1"/>
</dbReference>
<evidence type="ECO:0000313" key="8">
    <source>
        <dbReference type="EMBL" id="NMO77272.1"/>
    </source>
</evidence>
<proteinExistence type="inferred from homology"/>
<dbReference type="GO" id="GO:0016787">
    <property type="term" value="F:hydrolase activity"/>
    <property type="evidence" value="ECO:0007669"/>
    <property type="project" value="UniProtKB-KW"/>
</dbReference>
<keyword evidence="2" id="KW-0540">Nuclease</keyword>
<evidence type="ECO:0000259" key="6">
    <source>
        <dbReference type="Pfam" id="PF03755"/>
    </source>
</evidence>
<dbReference type="Pfam" id="PF03755">
    <property type="entry name" value="YicC-like_N"/>
    <property type="match status" value="1"/>
</dbReference>
<evidence type="ECO:0000256" key="5">
    <source>
        <dbReference type="ARBA" id="ARBA00035648"/>
    </source>
</evidence>
<comment type="cofactor">
    <cofactor evidence="1">
        <name>a divalent metal cation</name>
        <dbReference type="ChEBI" id="CHEBI:60240"/>
    </cofactor>
</comment>
<name>A0A7Y0K7Y2_9BACI</name>
<evidence type="ECO:0000313" key="9">
    <source>
        <dbReference type="Proteomes" id="UP000588491"/>
    </source>
</evidence>
<comment type="similarity">
    <text evidence="5">Belongs to the YicC/YloC family.</text>
</comment>
<protein>
    <submittedName>
        <fullName evidence="8">YicC family protein</fullName>
    </submittedName>
</protein>
<dbReference type="NCBIfam" id="TIGR00255">
    <property type="entry name" value="YicC/YloC family endoribonuclease"/>
    <property type="match status" value="1"/>
</dbReference>
<dbReference type="InterPro" id="IPR013551">
    <property type="entry name" value="YicC-like_C"/>
</dbReference>
<feature type="domain" description="Endoribonuclease YicC-like C-terminal" evidence="7">
    <location>
        <begin position="174"/>
        <end position="291"/>
    </location>
</feature>
<comment type="caution">
    <text evidence="8">The sequence shown here is derived from an EMBL/GenBank/DDBJ whole genome shotgun (WGS) entry which is preliminary data.</text>
</comment>
<dbReference type="Proteomes" id="UP000588491">
    <property type="component" value="Unassembled WGS sequence"/>
</dbReference>